<dbReference type="InterPro" id="IPR016167">
    <property type="entry name" value="FAD-bd_PCMH_sub1"/>
</dbReference>
<proteinExistence type="predicted"/>
<dbReference type="Gene3D" id="3.30.465.10">
    <property type="match status" value="1"/>
</dbReference>
<keyword evidence="3" id="KW-0560">Oxidoreductase</keyword>
<evidence type="ECO:0000259" key="4">
    <source>
        <dbReference type="PROSITE" id="PS51387"/>
    </source>
</evidence>
<dbReference type="Gene3D" id="3.30.390.50">
    <property type="entry name" value="CO dehydrogenase flavoprotein, C-terminal domain"/>
    <property type="match status" value="1"/>
</dbReference>
<dbReference type="GO" id="GO:0016491">
    <property type="term" value="F:oxidoreductase activity"/>
    <property type="evidence" value="ECO:0007669"/>
    <property type="project" value="UniProtKB-KW"/>
</dbReference>
<evidence type="ECO:0000256" key="3">
    <source>
        <dbReference type="ARBA" id="ARBA00023002"/>
    </source>
</evidence>
<evidence type="ECO:0000256" key="1">
    <source>
        <dbReference type="ARBA" id="ARBA00022630"/>
    </source>
</evidence>
<dbReference type="Gene3D" id="3.30.43.10">
    <property type="entry name" value="Uridine Diphospho-n-acetylenolpyruvylglucosamine Reductase, domain 2"/>
    <property type="match status" value="1"/>
</dbReference>
<dbReference type="InterPro" id="IPR016166">
    <property type="entry name" value="FAD-bd_PCMH"/>
</dbReference>
<dbReference type="InterPro" id="IPR002346">
    <property type="entry name" value="Mopterin_DH_FAD-bd"/>
</dbReference>
<organism evidence="5">
    <name type="scientific">freshwater metagenome</name>
    <dbReference type="NCBI Taxonomy" id="449393"/>
    <lineage>
        <taxon>unclassified sequences</taxon>
        <taxon>metagenomes</taxon>
        <taxon>ecological metagenomes</taxon>
    </lineage>
</organism>
<dbReference type="Pfam" id="PF00941">
    <property type="entry name" value="FAD_binding_5"/>
    <property type="match status" value="1"/>
</dbReference>
<dbReference type="PANTHER" id="PTHR42659">
    <property type="entry name" value="XANTHINE DEHYDROGENASE SUBUNIT C-RELATED"/>
    <property type="match status" value="1"/>
</dbReference>
<dbReference type="AlphaFoldDB" id="A0A6J6H0V1"/>
<accession>A0A6J6H0V1</accession>
<gene>
    <name evidence="5" type="ORF">UFOPK1874_00134</name>
</gene>
<dbReference type="InterPro" id="IPR051312">
    <property type="entry name" value="Diverse_Substr_Oxidored"/>
</dbReference>
<reference evidence="5" key="1">
    <citation type="submission" date="2020-05" db="EMBL/GenBank/DDBJ databases">
        <authorList>
            <person name="Chiriac C."/>
            <person name="Salcher M."/>
            <person name="Ghai R."/>
            <person name="Kavagutti S V."/>
        </authorList>
    </citation>
    <scope>NUCLEOTIDE SEQUENCE</scope>
</reference>
<dbReference type="InterPro" id="IPR036683">
    <property type="entry name" value="CO_DH_flav_C_dom_sf"/>
</dbReference>
<dbReference type="PROSITE" id="PS51387">
    <property type="entry name" value="FAD_PCMH"/>
    <property type="match status" value="1"/>
</dbReference>
<dbReference type="EMBL" id="CAEZUX010000005">
    <property type="protein sequence ID" value="CAB4606300.1"/>
    <property type="molecule type" value="Genomic_DNA"/>
</dbReference>
<dbReference type="GO" id="GO:0071949">
    <property type="term" value="F:FAD binding"/>
    <property type="evidence" value="ECO:0007669"/>
    <property type="project" value="InterPro"/>
</dbReference>
<evidence type="ECO:0000313" key="5">
    <source>
        <dbReference type="EMBL" id="CAB4606300.1"/>
    </source>
</evidence>
<keyword evidence="2" id="KW-0274">FAD</keyword>
<dbReference type="InterPro" id="IPR016169">
    <property type="entry name" value="FAD-bd_PCMH_sub2"/>
</dbReference>
<dbReference type="PANTHER" id="PTHR42659:SF2">
    <property type="entry name" value="XANTHINE DEHYDROGENASE SUBUNIT C-RELATED"/>
    <property type="match status" value="1"/>
</dbReference>
<dbReference type="SUPFAM" id="SSF55447">
    <property type="entry name" value="CO dehydrogenase flavoprotein C-terminal domain-like"/>
    <property type="match status" value="1"/>
</dbReference>
<sequence length="277" mass="29247">MSVLIPHSIAEASQMLAENPDSTMLNGGTDLMVEVNFNHRRPTSVLLLRNIPQLREWSKNESSNTITIGAGLPYSHMEKGEIASLVPALAQAARTVGSPQIRAAGTMGGNLGTCSPAGDTLPVLSALDAIIHLTSVNGTREVPFSEFMVGPKRNSRLAEEIITAITLPITGERQGYSKVGVRNAMVISVASACFAIVNNTPRLAMGSVGPTILRATDAEAFLAASAPDLNAITDDVAREFGQIASKEARPIDDHRSTAAYRSHAIGVLAARLAQRGN</sequence>
<keyword evidence="1" id="KW-0285">Flavoprotein</keyword>
<dbReference type="InterPro" id="IPR005107">
    <property type="entry name" value="CO_DH_flav_C"/>
</dbReference>
<protein>
    <submittedName>
        <fullName evidence="5">Unannotated protein</fullName>
    </submittedName>
</protein>
<evidence type="ECO:0000256" key="2">
    <source>
        <dbReference type="ARBA" id="ARBA00022827"/>
    </source>
</evidence>
<name>A0A6J6H0V1_9ZZZZ</name>
<dbReference type="Pfam" id="PF03450">
    <property type="entry name" value="CO_deh_flav_C"/>
    <property type="match status" value="1"/>
</dbReference>
<feature type="domain" description="FAD-binding PCMH-type" evidence="4">
    <location>
        <begin position="1"/>
        <end position="172"/>
    </location>
</feature>
<dbReference type="SMART" id="SM01092">
    <property type="entry name" value="CO_deh_flav_C"/>
    <property type="match status" value="1"/>
</dbReference>
<dbReference type="InterPro" id="IPR036318">
    <property type="entry name" value="FAD-bd_PCMH-like_sf"/>
</dbReference>
<dbReference type="SUPFAM" id="SSF56176">
    <property type="entry name" value="FAD-binding/transporter-associated domain-like"/>
    <property type="match status" value="1"/>
</dbReference>